<dbReference type="GO" id="GO:0005737">
    <property type="term" value="C:cytoplasm"/>
    <property type="evidence" value="ECO:0007669"/>
    <property type="project" value="TreeGrafter"/>
</dbReference>
<feature type="domain" description="Protein kinase" evidence="5">
    <location>
        <begin position="343"/>
        <end position="524"/>
    </location>
</feature>
<feature type="repeat" description="ANK" evidence="3">
    <location>
        <begin position="128"/>
        <end position="160"/>
    </location>
</feature>
<dbReference type="PROSITE" id="PS50088">
    <property type="entry name" value="ANK_REPEAT"/>
    <property type="match status" value="8"/>
</dbReference>
<name>A0A8T1V545_9STRA</name>
<evidence type="ECO:0000259" key="5">
    <source>
        <dbReference type="PROSITE" id="PS50011"/>
    </source>
</evidence>
<feature type="repeat" description="ANK" evidence="3">
    <location>
        <begin position="1"/>
        <end position="31"/>
    </location>
</feature>
<evidence type="ECO:0000256" key="4">
    <source>
        <dbReference type="SAM" id="MobiDB-lite"/>
    </source>
</evidence>
<evidence type="ECO:0000313" key="6">
    <source>
        <dbReference type="EMBL" id="KAG7376382.1"/>
    </source>
</evidence>
<dbReference type="PANTHER" id="PTHR23206:SF7">
    <property type="entry name" value="PROTEIN KINASE DOMAIN-CONTAINING PROTEIN"/>
    <property type="match status" value="1"/>
</dbReference>
<keyword evidence="2 3" id="KW-0040">ANK repeat</keyword>
<dbReference type="GO" id="GO:0045087">
    <property type="term" value="P:innate immune response"/>
    <property type="evidence" value="ECO:0007669"/>
    <property type="project" value="TreeGrafter"/>
</dbReference>
<dbReference type="OrthoDB" id="73683at2759"/>
<feature type="repeat" description="ANK" evidence="3">
    <location>
        <begin position="193"/>
        <end position="225"/>
    </location>
</feature>
<dbReference type="PROSITE" id="PS50011">
    <property type="entry name" value="PROTEIN_KINASE_DOM"/>
    <property type="match status" value="1"/>
</dbReference>
<evidence type="ECO:0000256" key="3">
    <source>
        <dbReference type="PROSITE-ProRule" id="PRU00023"/>
    </source>
</evidence>
<keyword evidence="7" id="KW-1185">Reference proteome</keyword>
<feature type="repeat" description="ANK" evidence="3">
    <location>
        <begin position="264"/>
        <end position="296"/>
    </location>
</feature>
<dbReference type="PANTHER" id="PTHR23206">
    <property type="entry name" value="MASK PROTEIN"/>
    <property type="match status" value="1"/>
</dbReference>
<dbReference type="Pfam" id="PF13637">
    <property type="entry name" value="Ank_4"/>
    <property type="match status" value="1"/>
</dbReference>
<dbReference type="InterPro" id="IPR002110">
    <property type="entry name" value="Ankyrin_rpt"/>
</dbReference>
<proteinExistence type="predicted"/>
<evidence type="ECO:0000313" key="7">
    <source>
        <dbReference type="Proteomes" id="UP000694044"/>
    </source>
</evidence>
<evidence type="ECO:0000256" key="1">
    <source>
        <dbReference type="ARBA" id="ARBA00022737"/>
    </source>
</evidence>
<sequence length="524" mass="57512">MSSLRDAALTGNATAVKALIEQGANVNAKDEFGGTTLALIARKGHLEMVQCLVKSSAGVNTKDKYGLTPLLLAAHYGHLKVLQYLMESGADVNIVNLTQAMSAAESEHLEVAEFLVEHNADVSPKNAVGWTPLILAAREGHLEVVRCLVENGADVNAKELIKYGDTALTEAAREGHLEVVRCLVENSADVNAGGDTPLMEAVRLSHLEMARFLVENGAVVDAKDECERGRIWRHCADKRCWIGASRVVQFLVEKGASVNAKAEYGDTPLILAAHYGHLEVVRYLVDKNADVNAGEDGETPLLRAARQGHVEVVQYFVENGADMNPKNENGATALNVASSFAVVQFLVKQGDENMQRVWVIPGNEVAFNQHGKRVPYQVGEWMGATVVIKPVALGKLFKSPQRFLKEAEVWHRLYHPHIVLMFGACYLKLNPFIVREYAPNGQLIGYLEAHPKEVWRKLYEAALGLRYLHRMRVVHGALKCKNILIGSDGFAKLTGFGLSSIEDLNDPDKDAPSRKDTDGHFQES</sequence>
<comment type="caution">
    <text evidence="6">The sequence shown here is derived from an EMBL/GenBank/DDBJ whole genome shotgun (WGS) entry which is preliminary data.</text>
</comment>
<feature type="region of interest" description="Disordered" evidence="4">
    <location>
        <begin position="503"/>
        <end position="524"/>
    </location>
</feature>
<dbReference type="Proteomes" id="UP000694044">
    <property type="component" value="Unassembled WGS sequence"/>
</dbReference>
<gene>
    <name evidence="6" type="ORF">PHYPSEUDO_013650</name>
</gene>
<organism evidence="6 7">
    <name type="scientific">Phytophthora pseudosyringae</name>
    <dbReference type="NCBI Taxonomy" id="221518"/>
    <lineage>
        <taxon>Eukaryota</taxon>
        <taxon>Sar</taxon>
        <taxon>Stramenopiles</taxon>
        <taxon>Oomycota</taxon>
        <taxon>Peronosporomycetes</taxon>
        <taxon>Peronosporales</taxon>
        <taxon>Peronosporaceae</taxon>
        <taxon>Phytophthora</taxon>
    </lineage>
</organism>
<evidence type="ECO:0000256" key="2">
    <source>
        <dbReference type="ARBA" id="ARBA00023043"/>
    </source>
</evidence>
<dbReference type="SMART" id="SM00248">
    <property type="entry name" value="ANK"/>
    <property type="match status" value="11"/>
</dbReference>
<feature type="repeat" description="ANK" evidence="3">
    <location>
        <begin position="32"/>
        <end position="64"/>
    </location>
</feature>
<dbReference type="PROSITE" id="PS50297">
    <property type="entry name" value="ANK_REP_REGION"/>
    <property type="match status" value="8"/>
</dbReference>
<dbReference type="GO" id="GO:0005524">
    <property type="term" value="F:ATP binding"/>
    <property type="evidence" value="ECO:0007669"/>
    <property type="project" value="InterPro"/>
</dbReference>
<dbReference type="Pfam" id="PF12796">
    <property type="entry name" value="Ank_2"/>
    <property type="match status" value="3"/>
</dbReference>
<keyword evidence="1" id="KW-0677">Repeat</keyword>
<dbReference type="GO" id="GO:0004672">
    <property type="term" value="F:protein kinase activity"/>
    <property type="evidence" value="ECO:0007669"/>
    <property type="project" value="InterPro"/>
</dbReference>
<dbReference type="AlphaFoldDB" id="A0A8T1V545"/>
<protein>
    <recommendedName>
        <fullName evidence="5">Protein kinase domain-containing protein</fullName>
    </recommendedName>
</protein>
<dbReference type="InterPro" id="IPR051631">
    <property type="entry name" value="Ankyrin-KH/SAM_domain"/>
</dbReference>
<reference evidence="6" key="1">
    <citation type="submission" date="2021-02" db="EMBL/GenBank/DDBJ databases">
        <authorList>
            <person name="Palmer J.M."/>
        </authorList>
    </citation>
    <scope>NUCLEOTIDE SEQUENCE</scope>
    <source>
        <strain evidence="6">SCRP734</strain>
    </source>
</reference>
<feature type="repeat" description="ANK" evidence="3">
    <location>
        <begin position="296"/>
        <end position="328"/>
    </location>
</feature>
<accession>A0A8T1V545</accession>
<feature type="repeat" description="ANK" evidence="3">
    <location>
        <begin position="65"/>
        <end position="97"/>
    </location>
</feature>
<feature type="compositionally biased region" description="Basic and acidic residues" evidence="4">
    <location>
        <begin position="506"/>
        <end position="524"/>
    </location>
</feature>
<dbReference type="InterPro" id="IPR001245">
    <property type="entry name" value="Ser-Thr/Tyr_kinase_cat_dom"/>
</dbReference>
<feature type="repeat" description="ANK" evidence="3">
    <location>
        <begin position="163"/>
        <end position="195"/>
    </location>
</feature>
<dbReference type="Pfam" id="PF07714">
    <property type="entry name" value="PK_Tyr_Ser-Thr"/>
    <property type="match status" value="1"/>
</dbReference>
<dbReference type="InterPro" id="IPR000719">
    <property type="entry name" value="Prot_kinase_dom"/>
</dbReference>
<dbReference type="EMBL" id="JAGDFM010000713">
    <property type="protein sequence ID" value="KAG7376382.1"/>
    <property type="molecule type" value="Genomic_DNA"/>
</dbReference>